<dbReference type="InterPro" id="IPR011432">
    <property type="entry name" value="Shr-like_HID"/>
</dbReference>
<sequence length="367" mass="40387">MRKNGKRLVLSVGAVLTALCITAGVTMAWFHDTEPLAANFSAGKLDITVTPDQAEPGEQKIDFENLRPMTEKAFAEELAEADGNIVNANTEGYSPVPVYFHPVTVRNEGTLPAQVLFQMVDDGPDGKVDVDEITVENVTVNGQVYGEKVTQTGEQVTCDASNYILKDKLKIFVYQKNSEGNWEKVPNVNLNEASLEEGETAAFQPFTSEEPLPAGSENEEQFLIAGYLPEDAGNAYQAKHYHGVLLVYAGQVDEDAEWGPAEPEKLAAPTVYGEPEKAFYSDYYTISFQEDFDTVDAWKAAVQRVTVNGVEYSKTDYITFDSNQTYQLPLADNEIRIGSGSFQSGTTYHVVVEAEGYENFTCDIVAE</sequence>
<name>A0ABS9MGG0_9FIRM</name>
<comment type="caution">
    <text evidence="2">The sequence shown here is derived from an EMBL/GenBank/DDBJ whole genome shotgun (WGS) entry which is preliminary data.</text>
</comment>
<evidence type="ECO:0000313" key="3">
    <source>
        <dbReference type="Proteomes" id="UP001298681"/>
    </source>
</evidence>
<dbReference type="Proteomes" id="UP001298681">
    <property type="component" value="Unassembled WGS sequence"/>
</dbReference>
<keyword evidence="3" id="KW-1185">Reference proteome</keyword>
<dbReference type="InterPro" id="IPR023833">
    <property type="entry name" value="Signal_pept_SipW-depend-type"/>
</dbReference>
<proteinExistence type="predicted"/>
<evidence type="ECO:0000313" key="2">
    <source>
        <dbReference type="EMBL" id="MCG4609887.1"/>
    </source>
</evidence>
<organism evidence="2 3">
    <name type="scientific">Anaeromassilibacillus senegalensis</name>
    <dbReference type="NCBI Taxonomy" id="1673717"/>
    <lineage>
        <taxon>Bacteria</taxon>
        <taxon>Bacillati</taxon>
        <taxon>Bacillota</taxon>
        <taxon>Clostridia</taxon>
        <taxon>Eubacteriales</taxon>
        <taxon>Acutalibacteraceae</taxon>
        <taxon>Anaeromassilibacillus</taxon>
    </lineage>
</organism>
<evidence type="ECO:0000259" key="1">
    <source>
        <dbReference type="Pfam" id="PF07550"/>
    </source>
</evidence>
<gene>
    <name evidence="2" type="ORF">L0P57_02895</name>
</gene>
<reference evidence="2 3" key="1">
    <citation type="submission" date="2022-01" db="EMBL/GenBank/DDBJ databases">
        <title>Collection of gut derived symbiotic bacterial strains cultured from healthy donors.</title>
        <authorList>
            <person name="Lin H."/>
            <person name="Kohout C."/>
            <person name="Waligurski E."/>
            <person name="Pamer E.G."/>
        </authorList>
    </citation>
    <scope>NUCLEOTIDE SEQUENCE [LARGE SCALE GENOMIC DNA]</scope>
    <source>
        <strain evidence="2 3">DFI.7.58</strain>
    </source>
</reference>
<protein>
    <submittedName>
        <fullName evidence="2">CalY family protein</fullName>
    </submittedName>
</protein>
<dbReference type="EMBL" id="JAKNHQ010000003">
    <property type="protein sequence ID" value="MCG4609887.1"/>
    <property type="molecule type" value="Genomic_DNA"/>
</dbReference>
<dbReference type="NCBIfam" id="TIGR04088">
    <property type="entry name" value="cognate_SipW"/>
    <property type="match status" value="1"/>
</dbReference>
<dbReference type="RefSeq" id="WP_237966398.1">
    <property type="nucleotide sequence ID" value="NZ_JAKNHQ010000003.1"/>
</dbReference>
<dbReference type="InterPro" id="IPR022121">
    <property type="entry name" value="Peptidase_M73_camelysin"/>
</dbReference>
<feature type="domain" description="Heme-binding protein Shr-like Hb-interacting" evidence="1">
    <location>
        <begin position="280"/>
        <end position="361"/>
    </location>
</feature>
<dbReference type="Pfam" id="PF07550">
    <property type="entry name" value="Shr-like_HID"/>
    <property type="match status" value="1"/>
</dbReference>
<accession>A0ABS9MGG0</accession>
<dbReference type="Pfam" id="PF12389">
    <property type="entry name" value="Peptidase_M73"/>
    <property type="match status" value="1"/>
</dbReference>